<feature type="transmembrane region" description="Helical" evidence="9">
    <location>
        <begin position="194"/>
        <end position="211"/>
    </location>
</feature>
<comment type="subcellular location">
    <subcellularLocation>
        <location evidence="1">Cell inner membrane</location>
        <topology evidence="1">Multi-pass membrane protein</topology>
    </subcellularLocation>
    <subcellularLocation>
        <location evidence="9">Cell membrane</location>
        <topology evidence="9">Multi-pass membrane protein</topology>
    </subcellularLocation>
</comment>
<keyword evidence="7" id="KW-0406">Ion transport</keyword>
<dbReference type="InterPro" id="IPR035906">
    <property type="entry name" value="MetI-like_sf"/>
</dbReference>
<dbReference type="AlphaFoldDB" id="A0A1J1LID9"/>
<keyword evidence="6 9" id="KW-1133">Transmembrane helix</keyword>
<evidence type="ECO:0000256" key="4">
    <source>
        <dbReference type="ARBA" id="ARBA00022519"/>
    </source>
</evidence>
<name>A0A1J1LID9_9CYAN</name>
<sequence>MTSVAKRRANGNSFADNLGEFWKKNAQNIILPLIGTLGFLIVWQLLSLSGITRLPGPLSVVTNEQTRILLMYPFYDRGGLDKGLFWQTLASLGRVAQGYSIAAIVGISVGILVGTNPILDKALDPLFQFLRMVAPLAWVPIALVAFQQNQPAAIFVIFITSVWPILINTKEGVKQIPDDYNNVARVLQLSRKEYYLNILFPSALPYIFTGLRIAIGLAWLAIIAAEIVMSGIVGIGFFIWDAYQQNYISDILLAVVYIGAVGLILDRGIGYIQQLIVPGERK</sequence>
<feature type="transmembrane region" description="Helical" evidence="9">
    <location>
        <begin position="247"/>
        <end position="265"/>
    </location>
</feature>
<dbReference type="EMBL" id="CZDF01000132">
    <property type="protein sequence ID" value="CUR31778.1"/>
    <property type="molecule type" value="Genomic_DNA"/>
</dbReference>
<dbReference type="OrthoDB" id="9804353at2"/>
<dbReference type="GO" id="GO:0005886">
    <property type="term" value="C:plasma membrane"/>
    <property type="evidence" value="ECO:0007669"/>
    <property type="project" value="UniProtKB-SubCell"/>
</dbReference>
<dbReference type="NCBIfam" id="TIGR01183">
    <property type="entry name" value="ntrB"/>
    <property type="match status" value="1"/>
</dbReference>
<keyword evidence="12" id="KW-1185">Reference proteome</keyword>
<dbReference type="Gene3D" id="1.10.3720.10">
    <property type="entry name" value="MetI-like"/>
    <property type="match status" value="1"/>
</dbReference>
<dbReference type="GO" id="GO:0015112">
    <property type="term" value="F:nitrate transmembrane transporter activity"/>
    <property type="evidence" value="ECO:0007669"/>
    <property type="project" value="InterPro"/>
</dbReference>
<dbReference type="PANTHER" id="PTHR30151:SF7">
    <property type="entry name" value="NITRATE IMPORT PERMEASE PROTEIN NRTB"/>
    <property type="match status" value="1"/>
</dbReference>
<proteinExistence type="inferred from homology"/>
<dbReference type="GO" id="GO:0006811">
    <property type="term" value="P:monoatomic ion transport"/>
    <property type="evidence" value="ECO:0007669"/>
    <property type="project" value="UniProtKB-KW"/>
</dbReference>
<dbReference type="SUPFAM" id="SSF161098">
    <property type="entry name" value="MetI-like"/>
    <property type="match status" value="1"/>
</dbReference>
<feature type="domain" description="ABC transmembrane type-1" evidence="10">
    <location>
        <begin position="88"/>
        <end position="269"/>
    </location>
</feature>
<keyword evidence="4" id="KW-0997">Cell inner membrane</keyword>
<organism evidence="11 12">
    <name type="scientific">Planktothrix tepida PCC 9214</name>
    <dbReference type="NCBI Taxonomy" id="671072"/>
    <lineage>
        <taxon>Bacteria</taxon>
        <taxon>Bacillati</taxon>
        <taxon>Cyanobacteriota</taxon>
        <taxon>Cyanophyceae</taxon>
        <taxon>Oscillatoriophycideae</taxon>
        <taxon>Oscillatoriales</taxon>
        <taxon>Microcoleaceae</taxon>
        <taxon>Planktothrix</taxon>
    </lineage>
</organism>
<feature type="transmembrane region" description="Helical" evidence="9">
    <location>
        <begin position="217"/>
        <end position="240"/>
    </location>
</feature>
<evidence type="ECO:0000256" key="2">
    <source>
        <dbReference type="ARBA" id="ARBA00022448"/>
    </source>
</evidence>
<feature type="transmembrane region" description="Helical" evidence="9">
    <location>
        <begin position="126"/>
        <end position="146"/>
    </location>
</feature>
<protein>
    <submittedName>
        <fullName evidence="11">Nitrate transport permease protein (NrtB)</fullName>
    </submittedName>
</protein>
<evidence type="ECO:0000256" key="9">
    <source>
        <dbReference type="RuleBase" id="RU363032"/>
    </source>
</evidence>
<feature type="transmembrane region" description="Helical" evidence="9">
    <location>
        <begin position="152"/>
        <end position="173"/>
    </location>
</feature>
<gene>
    <name evidence="11" type="primary">nrtB</name>
    <name evidence="11" type="ORF">PL9214291371</name>
</gene>
<evidence type="ECO:0000313" key="11">
    <source>
        <dbReference type="EMBL" id="CUR31778.1"/>
    </source>
</evidence>
<dbReference type="PROSITE" id="PS50928">
    <property type="entry name" value="ABC_TM1"/>
    <property type="match status" value="1"/>
</dbReference>
<dbReference type="CDD" id="cd06261">
    <property type="entry name" value="TM_PBP2"/>
    <property type="match status" value="1"/>
</dbReference>
<feature type="transmembrane region" description="Helical" evidence="9">
    <location>
        <begin position="29"/>
        <end position="46"/>
    </location>
</feature>
<keyword evidence="8 9" id="KW-0472">Membrane</keyword>
<keyword evidence="5 9" id="KW-0812">Transmembrane</keyword>
<evidence type="ECO:0000256" key="1">
    <source>
        <dbReference type="ARBA" id="ARBA00004429"/>
    </source>
</evidence>
<evidence type="ECO:0000256" key="3">
    <source>
        <dbReference type="ARBA" id="ARBA00022475"/>
    </source>
</evidence>
<reference evidence="12" key="1">
    <citation type="submission" date="2015-10" db="EMBL/GenBank/DDBJ databases">
        <authorList>
            <person name="Regsiter A."/>
            <person name="william w."/>
        </authorList>
    </citation>
    <scope>NUCLEOTIDE SEQUENCE [LARGE SCALE GENOMIC DNA]</scope>
</reference>
<accession>A0A1J1LID9</accession>
<dbReference type="PANTHER" id="PTHR30151">
    <property type="entry name" value="ALKANE SULFONATE ABC TRANSPORTER-RELATED, MEMBRANE SUBUNIT"/>
    <property type="match status" value="1"/>
</dbReference>
<comment type="similarity">
    <text evidence="9">Belongs to the binding-protein-dependent transport system permease family.</text>
</comment>
<evidence type="ECO:0000313" key="12">
    <source>
        <dbReference type="Proteomes" id="UP000184315"/>
    </source>
</evidence>
<evidence type="ECO:0000256" key="6">
    <source>
        <dbReference type="ARBA" id="ARBA00022989"/>
    </source>
</evidence>
<dbReference type="InterPro" id="IPR000515">
    <property type="entry name" value="MetI-like"/>
</dbReference>
<evidence type="ECO:0000259" key="10">
    <source>
        <dbReference type="PROSITE" id="PS50928"/>
    </source>
</evidence>
<dbReference type="Proteomes" id="UP000184315">
    <property type="component" value="Unassembled WGS sequence"/>
</dbReference>
<evidence type="ECO:0000256" key="8">
    <source>
        <dbReference type="ARBA" id="ARBA00023136"/>
    </source>
</evidence>
<dbReference type="FunFam" id="1.10.3720.10:FF:000003">
    <property type="entry name" value="Aliphatic sulfonate ABC transporter permease"/>
    <property type="match status" value="1"/>
</dbReference>
<dbReference type="InterPro" id="IPR005889">
    <property type="entry name" value="NtrB"/>
</dbReference>
<dbReference type="Pfam" id="PF00528">
    <property type="entry name" value="BPD_transp_1"/>
    <property type="match status" value="1"/>
</dbReference>
<evidence type="ECO:0000256" key="5">
    <source>
        <dbReference type="ARBA" id="ARBA00022692"/>
    </source>
</evidence>
<dbReference type="RefSeq" id="WP_072718566.1">
    <property type="nucleotide sequence ID" value="NZ_LN889782.1"/>
</dbReference>
<keyword evidence="3" id="KW-1003">Cell membrane</keyword>
<evidence type="ECO:0000256" key="7">
    <source>
        <dbReference type="ARBA" id="ARBA00023065"/>
    </source>
</evidence>
<dbReference type="STRING" id="671072.PL9214291371"/>
<feature type="transmembrane region" description="Helical" evidence="9">
    <location>
        <begin position="99"/>
        <end position="119"/>
    </location>
</feature>
<dbReference type="GO" id="GO:0042918">
    <property type="term" value="P:alkanesulfonate transmembrane transport"/>
    <property type="evidence" value="ECO:0007669"/>
    <property type="project" value="UniProtKB-ARBA"/>
</dbReference>
<keyword evidence="2 9" id="KW-0813">Transport</keyword>